<keyword evidence="3" id="KW-1185">Reference proteome</keyword>
<proteinExistence type="predicted"/>
<evidence type="ECO:0000313" key="3">
    <source>
        <dbReference type="Proteomes" id="UP000247973"/>
    </source>
</evidence>
<dbReference type="AlphaFoldDB" id="A0A2V3PPQ8"/>
<dbReference type="EMBL" id="QICL01000010">
    <property type="protein sequence ID" value="PXV64489.1"/>
    <property type="molecule type" value="Genomic_DNA"/>
</dbReference>
<name>A0A2V3PPQ8_9BACT</name>
<comment type="caution">
    <text evidence="2">The sequence shown here is derived from an EMBL/GenBank/DDBJ whole genome shotgun (WGS) entry which is preliminary data.</text>
</comment>
<organism evidence="2 3">
    <name type="scientific">Dysgonomonas alginatilytica</name>
    <dbReference type="NCBI Taxonomy" id="1605892"/>
    <lineage>
        <taxon>Bacteria</taxon>
        <taxon>Pseudomonadati</taxon>
        <taxon>Bacteroidota</taxon>
        <taxon>Bacteroidia</taxon>
        <taxon>Bacteroidales</taxon>
        <taxon>Dysgonomonadaceae</taxon>
        <taxon>Dysgonomonas</taxon>
    </lineage>
</organism>
<sequence>MTFISHFIDHFCYLIYLLPPLLISSSGGFILFNKNAYSYFFSSKIEYTLSLKLNRAILLKYYYI</sequence>
<keyword evidence="1" id="KW-0812">Transmembrane</keyword>
<evidence type="ECO:0000256" key="1">
    <source>
        <dbReference type="SAM" id="Phobius"/>
    </source>
</evidence>
<reference evidence="2 3" key="1">
    <citation type="submission" date="2018-03" db="EMBL/GenBank/DDBJ databases">
        <title>Genomic Encyclopedia of Archaeal and Bacterial Type Strains, Phase II (KMG-II): from individual species to whole genera.</title>
        <authorList>
            <person name="Goeker M."/>
        </authorList>
    </citation>
    <scope>NUCLEOTIDE SEQUENCE [LARGE SCALE GENOMIC DNA]</scope>
    <source>
        <strain evidence="2 3">DSM 100214</strain>
    </source>
</reference>
<gene>
    <name evidence="2" type="ORF">CLV62_110133</name>
</gene>
<keyword evidence="1" id="KW-0472">Membrane</keyword>
<protein>
    <submittedName>
        <fullName evidence="2">Uncharacterized protein</fullName>
    </submittedName>
</protein>
<feature type="transmembrane region" description="Helical" evidence="1">
    <location>
        <begin position="12"/>
        <end position="32"/>
    </location>
</feature>
<dbReference type="Proteomes" id="UP000247973">
    <property type="component" value="Unassembled WGS sequence"/>
</dbReference>
<accession>A0A2V3PPQ8</accession>
<evidence type="ECO:0000313" key="2">
    <source>
        <dbReference type="EMBL" id="PXV64489.1"/>
    </source>
</evidence>
<keyword evidence="1" id="KW-1133">Transmembrane helix</keyword>